<feature type="region of interest" description="Disordered" evidence="7">
    <location>
        <begin position="781"/>
        <end position="826"/>
    </location>
</feature>
<gene>
    <name evidence="9" type="ORF">CYY_002827</name>
</gene>
<evidence type="ECO:0000256" key="2">
    <source>
        <dbReference type="ARBA" id="ARBA00022771"/>
    </source>
</evidence>
<evidence type="ECO:0000256" key="4">
    <source>
        <dbReference type="ARBA" id="ARBA00023117"/>
    </source>
</evidence>
<dbReference type="PROSITE" id="PS01359">
    <property type="entry name" value="ZF_PHD_1"/>
    <property type="match status" value="1"/>
</dbReference>
<dbReference type="Pfam" id="PF00439">
    <property type="entry name" value="Bromodomain"/>
    <property type="match status" value="1"/>
</dbReference>
<keyword evidence="1" id="KW-0479">Metal-binding</keyword>
<evidence type="ECO:0000259" key="8">
    <source>
        <dbReference type="PROSITE" id="PS50014"/>
    </source>
</evidence>
<feature type="compositionally biased region" description="Polar residues" evidence="7">
    <location>
        <begin position="794"/>
        <end position="807"/>
    </location>
</feature>
<dbReference type="PROSITE" id="PS50014">
    <property type="entry name" value="BROMODOMAIN_2"/>
    <property type="match status" value="1"/>
</dbReference>
<organism evidence="9 10">
    <name type="scientific">Polysphondylium violaceum</name>
    <dbReference type="NCBI Taxonomy" id="133409"/>
    <lineage>
        <taxon>Eukaryota</taxon>
        <taxon>Amoebozoa</taxon>
        <taxon>Evosea</taxon>
        <taxon>Eumycetozoa</taxon>
        <taxon>Dictyostelia</taxon>
        <taxon>Dictyosteliales</taxon>
        <taxon>Dictyosteliaceae</taxon>
        <taxon>Polysphondylium</taxon>
    </lineage>
</organism>
<keyword evidence="4 5" id="KW-0103">Bromodomain</keyword>
<dbReference type="InterPro" id="IPR019786">
    <property type="entry name" value="Zinc_finger_PHD-type_CS"/>
</dbReference>
<feature type="compositionally biased region" description="Basic residues" evidence="7">
    <location>
        <begin position="809"/>
        <end position="826"/>
    </location>
</feature>
<dbReference type="PRINTS" id="PR00503">
    <property type="entry name" value="BROMODOMAIN"/>
</dbReference>
<evidence type="ECO:0000256" key="1">
    <source>
        <dbReference type="ARBA" id="ARBA00022723"/>
    </source>
</evidence>
<evidence type="ECO:0000256" key="6">
    <source>
        <dbReference type="SAM" id="Coils"/>
    </source>
</evidence>
<dbReference type="Gene3D" id="1.20.920.10">
    <property type="entry name" value="Bromodomain-like"/>
    <property type="match status" value="1"/>
</dbReference>
<dbReference type="GO" id="GO:0008270">
    <property type="term" value="F:zinc ion binding"/>
    <property type="evidence" value="ECO:0007669"/>
    <property type="project" value="UniProtKB-KW"/>
</dbReference>
<dbReference type="AlphaFoldDB" id="A0A8J4PXX4"/>
<dbReference type="CDD" id="cd04369">
    <property type="entry name" value="Bromodomain"/>
    <property type="match status" value="1"/>
</dbReference>
<dbReference type="SMART" id="SM00297">
    <property type="entry name" value="BROMO"/>
    <property type="match status" value="1"/>
</dbReference>
<keyword evidence="10" id="KW-1185">Reference proteome</keyword>
<reference evidence="9" key="1">
    <citation type="submission" date="2020-01" db="EMBL/GenBank/DDBJ databases">
        <title>Development of genomics and gene disruption for Polysphondylium violaceum indicates a role for the polyketide synthase stlB in stalk morphogenesis.</title>
        <authorList>
            <person name="Narita B."/>
            <person name="Kawabe Y."/>
            <person name="Kin K."/>
            <person name="Saito T."/>
            <person name="Gibbs R."/>
            <person name="Kuspa A."/>
            <person name="Muzny D."/>
            <person name="Queller D."/>
            <person name="Richards S."/>
            <person name="Strassman J."/>
            <person name="Sucgang R."/>
            <person name="Worley K."/>
            <person name="Schaap P."/>
        </authorList>
    </citation>
    <scope>NUCLEOTIDE SEQUENCE</scope>
    <source>
        <strain evidence="9">QSvi11</strain>
    </source>
</reference>
<dbReference type="InterPro" id="IPR001487">
    <property type="entry name" value="Bromodomain"/>
</dbReference>
<name>A0A8J4PXX4_9MYCE</name>
<evidence type="ECO:0000313" key="10">
    <source>
        <dbReference type="Proteomes" id="UP000695562"/>
    </source>
</evidence>
<dbReference type="OrthoDB" id="21449at2759"/>
<keyword evidence="2" id="KW-0863">Zinc-finger</keyword>
<protein>
    <recommendedName>
        <fullName evidence="8">Bromo domain-containing protein</fullName>
    </recommendedName>
</protein>
<evidence type="ECO:0000256" key="3">
    <source>
        <dbReference type="ARBA" id="ARBA00022833"/>
    </source>
</evidence>
<evidence type="ECO:0000313" key="9">
    <source>
        <dbReference type="EMBL" id="KAF2075891.1"/>
    </source>
</evidence>
<feature type="domain" description="Bromo" evidence="8">
    <location>
        <begin position="519"/>
        <end position="590"/>
    </location>
</feature>
<dbReference type="PANTHER" id="PTHR45926">
    <property type="entry name" value="OSJNBA0053K19.4 PROTEIN"/>
    <property type="match status" value="1"/>
</dbReference>
<dbReference type="SUPFAM" id="SSF47370">
    <property type="entry name" value="Bromodomain"/>
    <property type="match status" value="1"/>
</dbReference>
<evidence type="ECO:0000256" key="5">
    <source>
        <dbReference type="PROSITE-ProRule" id="PRU00035"/>
    </source>
</evidence>
<proteinExistence type="predicted"/>
<accession>A0A8J4PXX4</accession>
<dbReference type="InterPro" id="IPR036427">
    <property type="entry name" value="Bromodomain-like_sf"/>
</dbReference>
<sequence>MSNFHNPLAPLPLPIPNGLSNSNVTSPVLSPKLTPAKDTTLMNQQKDRYGAHLFHKNEEGFYTCFFCRKQLQANFSRHISKHEQDGDPIDPSFKIVGTSASSNTDTVAPPSPAVIAKPQPPPPTIIPQPQTQPQAGMMGMPIAPQNINPFQYNMINASTTINGTAGVYPNLTPLKNPMAMMNGMMTTPPPNQQPFIHHQTPLQPIPFHIPIPMSMPMISPGNPLFQGGVPSQHIQPSPIKSNPTRAAAAAAAVAAQQQATDAQADIGPPETKPGVIYQVCQHPNHQKWWGISSVLPASEFYPRASKCKKCYIKQQQDAKRSKQTPNSMMSIMNSPHMNSMSDHPEQVSANKLIQHQIQQQLVQHQLQQHQLQQQQMQQQQQPQIHAGMVVKPMVTPGSLPLVIQQSPIVPPPSGFHLQYQQTQLRQIQQQQLQQQQIQQQLQMHQQQMKQSAYTQQAQQQTHQQAQVQQQAQQAQQQAQQLQQQQLHSKFLFRPKIKIDTGKLNDIILDKCKHLLLTFTKDPRSKPFREPVDTVKLQIPNYLKIIKSPMDFSTIEADLDESKLTYQEFYDNMLLVFNNAMLFNPKDTDIHELADELEKEFIDQYEKILEDAKNQLLLEEEFVQDICAYCKMPKREPELIDPATNEYTEPTPLIPCHGSCLRVFHDRCLNVQYDPKLLHNFVCKECFQGKPVYHYDPQSSEYFYYYYDPLDEEIYLEQQQLVLNHHHNVQSMEEDEEIVSDIGMLNKEEKINLRKLEETYREEEMVYDPIWCMWRSKSNVEQKDRETRQKPIIGTVTSPLINSSQNSLKKGAKPTVGKKKRSAKKRY</sequence>
<dbReference type="EMBL" id="AJWJ01000082">
    <property type="protein sequence ID" value="KAF2075891.1"/>
    <property type="molecule type" value="Genomic_DNA"/>
</dbReference>
<evidence type="ECO:0000256" key="7">
    <source>
        <dbReference type="SAM" id="MobiDB-lite"/>
    </source>
</evidence>
<keyword evidence="3" id="KW-0862">Zinc</keyword>
<comment type="caution">
    <text evidence="9">The sequence shown here is derived from an EMBL/GenBank/DDBJ whole genome shotgun (WGS) entry which is preliminary data.</text>
</comment>
<keyword evidence="6" id="KW-0175">Coiled coil</keyword>
<feature type="coiled-coil region" evidence="6">
    <location>
        <begin position="427"/>
        <end position="484"/>
    </location>
</feature>
<dbReference type="Proteomes" id="UP000695562">
    <property type="component" value="Unassembled WGS sequence"/>
</dbReference>